<dbReference type="HAMAP" id="MF_01283">
    <property type="entry name" value="RibBA"/>
    <property type="match status" value="1"/>
</dbReference>
<evidence type="ECO:0000256" key="10">
    <source>
        <dbReference type="ARBA" id="ARBA00022801"/>
    </source>
</evidence>
<dbReference type="CDD" id="cd00641">
    <property type="entry name" value="GTP_cyclohydro2"/>
    <property type="match status" value="1"/>
</dbReference>
<keyword evidence="13 19" id="KW-0342">GTP-binding</keyword>
<dbReference type="GO" id="GO:0003935">
    <property type="term" value="F:GTP cyclohydrolase II activity"/>
    <property type="evidence" value="ECO:0007669"/>
    <property type="project" value="UniProtKB-UniRule"/>
</dbReference>
<feature type="binding site" evidence="19">
    <location>
        <begin position="302"/>
        <end position="304"/>
    </location>
    <ligand>
        <name>GTP</name>
        <dbReference type="ChEBI" id="CHEBI:37565"/>
    </ligand>
</feature>
<dbReference type="Proteomes" id="UP000035548">
    <property type="component" value="Chromosome"/>
</dbReference>
<feature type="binding site" evidence="19">
    <location>
        <position position="38"/>
    </location>
    <ligand>
        <name>D-ribulose 5-phosphate</name>
        <dbReference type="ChEBI" id="CHEBI:58121"/>
    </ligand>
</feature>
<dbReference type="PANTHER" id="PTHR21327">
    <property type="entry name" value="GTP CYCLOHYDROLASE II-RELATED"/>
    <property type="match status" value="1"/>
</dbReference>
<feature type="site" description="Essential for DHBP synthase activity" evidence="19">
    <location>
        <position position="169"/>
    </location>
</feature>
<dbReference type="GO" id="GO:0000287">
    <property type="term" value="F:magnesium ion binding"/>
    <property type="evidence" value="ECO:0007669"/>
    <property type="project" value="UniProtKB-UniRule"/>
</dbReference>
<dbReference type="FunFam" id="3.90.870.10:FF:000001">
    <property type="entry name" value="Riboflavin biosynthesis protein RibBA"/>
    <property type="match status" value="1"/>
</dbReference>
<reference evidence="21 22" key="1">
    <citation type="journal article" date="2015" name="Genome Announc.">
        <title>Virulence Factor Genes Detected in the Complete Genome Sequence of Corynebacterium uterequi DSM 45634, Isolated from the Uterus of a Maiden Mare.</title>
        <authorList>
            <person name="Ruckert C."/>
            <person name="Kriete M."/>
            <person name="Jaenicke S."/>
            <person name="Winkler A."/>
            <person name="Tauch A."/>
        </authorList>
    </citation>
    <scope>NUCLEOTIDE SEQUENCE [LARGE SCALE GENOMIC DNA]</scope>
    <source>
        <strain evidence="21 22">DSM 45634</strain>
    </source>
</reference>
<feature type="binding site" evidence="19">
    <location>
        <position position="324"/>
    </location>
    <ligand>
        <name>GTP</name>
        <dbReference type="ChEBI" id="CHEBI:37565"/>
    </ligand>
</feature>
<evidence type="ECO:0000256" key="19">
    <source>
        <dbReference type="HAMAP-Rule" id="MF_01283"/>
    </source>
</evidence>
<dbReference type="InterPro" id="IPR000926">
    <property type="entry name" value="RibA"/>
</dbReference>
<name>A0A0G3HCT9_9CORY</name>
<organism evidence="21 22">
    <name type="scientific">Corynebacterium uterequi</name>
    <dbReference type="NCBI Taxonomy" id="1072256"/>
    <lineage>
        <taxon>Bacteria</taxon>
        <taxon>Bacillati</taxon>
        <taxon>Actinomycetota</taxon>
        <taxon>Actinomycetes</taxon>
        <taxon>Mycobacteriales</taxon>
        <taxon>Corynebacteriaceae</taxon>
        <taxon>Corynebacterium</taxon>
    </lineage>
</organism>
<evidence type="ECO:0000256" key="15">
    <source>
        <dbReference type="ARBA" id="ARBA00023239"/>
    </source>
</evidence>
<comment type="cofactor">
    <cofactor evidence="19">
        <name>Zn(2+)</name>
        <dbReference type="ChEBI" id="CHEBI:29105"/>
    </cofactor>
    <text evidence="19">Binds 1 zinc ion per subunit.</text>
</comment>
<dbReference type="InterPro" id="IPR000422">
    <property type="entry name" value="DHBP_synthase_RibB"/>
</dbReference>
<dbReference type="GO" id="GO:0008270">
    <property type="term" value="F:zinc ion binding"/>
    <property type="evidence" value="ECO:0007669"/>
    <property type="project" value="UniProtKB-UniRule"/>
</dbReference>
<dbReference type="KEGG" id="cut:CUTER_05875"/>
<dbReference type="FunFam" id="3.40.50.10990:FF:000001">
    <property type="entry name" value="Riboflavin biosynthesis protein RibBA"/>
    <property type="match status" value="1"/>
</dbReference>
<feature type="binding site" evidence="19">
    <location>
        <position position="148"/>
    </location>
    <ligand>
        <name>Mg(2+)</name>
        <dbReference type="ChEBI" id="CHEBI:18420"/>
        <label>2</label>
    </ligand>
</feature>
<reference evidence="22" key="2">
    <citation type="submission" date="2015-05" db="EMBL/GenBank/DDBJ databases">
        <title>Complete genome sequence of Corynebacterium uterequi DSM 45634, isolated from the uterus of a maiden mare.</title>
        <authorList>
            <person name="Ruckert C."/>
            <person name="Albersmeier A."/>
            <person name="Winkler A."/>
            <person name="Tauch A."/>
        </authorList>
    </citation>
    <scope>NUCLEOTIDE SEQUENCE [LARGE SCALE GENOMIC DNA]</scope>
    <source>
        <strain evidence="22">DSM 45634</strain>
    </source>
</reference>
<protein>
    <recommendedName>
        <fullName evidence="19">Riboflavin biosynthesis protein RibBA</fullName>
    </recommendedName>
    <domain>
        <recommendedName>
            <fullName evidence="19">3,4-dihydroxy-2-butanone 4-phosphate synthase</fullName>
            <shortName evidence="19">DHBP synthase</shortName>
            <ecNumber evidence="19">4.1.99.12</ecNumber>
        </recommendedName>
    </domain>
    <domain>
        <recommendedName>
            <fullName evidence="19">GTP cyclohydrolase-2</fullName>
            <ecNumber evidence="19">3.5.4.25</ecNumber>
        </recommendedName>
        <alternativeName>
            <fullName evidence="19">GTP cyclohydrolase II</fullName>
        </alternativeName>
    </domain>
</protein>
<dbReference type="GO" id="GO:0008686">
    <property type="term" value="F:3,4-dihydroxy-2-butanone-4-phosphate synthase activity"/>
    <property type="evidence" value="ECO:0007669"/>
    <property type="project" value="UniProtKB-UniRule"/>
</dbReference>
<evidence type="ECO:0000313" key="22">
    <source>
        <dbReference type="Proteomes" id="UP000035548"/>
    </source>
</evidence>
<feature type="binding site" evidence="19">
    <location>
        <position position="279"/>
    </location>
    <ligand>
        <name>GTP</name>
        <dbReference type="ChEBI" id="CHEBI:37565"/>
    </ligand>
</feature>
<evidence type="ECO:0000256" key="13">
    <source>
        <dbReference type="ARBA" id="ARBA00023134"/>
    </source>
</evidence>
<evidence type="ECO:0000256" key="8">
    <source>
        <dbReference type="ARBA" id="ARBA00022723"/>
    </source>
</evidence>
<feature type="region of interest" description="DHBP synthase" evidence="19">
    <location>
        <begin position="1"/>
        <end position="208"/>
    </location>
</feature>
<evidence type="ECO:0000256" key="12">
    <source>
        <dbReference type="ARBA" id="ARBA00022842"/>
    </source>
</evidence>
<feature type="active site" description="Proton acceptor; for GTP cyclohydrolase activity" evidence="19">
    <location>
        <position position="336"/>
    </location>
</feature>
<dbReference type="Gene3D" id="3.90.870.10">
    <property type="entry name" value="DHBP synthase"/>
    <property type="match status" value="1"/>
</dbReference>
<feature type="binding site" evidence="19">
    <location>
        <position position="169"/>
    </location>
    <ligand>
        <name>D-ribulose 5-phosphate</name>
        <dbReference type="ChEBI" id="CHEBI:58121"/>
    </ligand>
</feature>
<dbReference type="InterPro" id="IPR032677">
    <property type="entry name" value="GTP_cyclohydro_II"/>
</dbReference>
<feature type="binding site" evidence="19">
    <location>
        <position position="276"/>
    </location>
    <ligand>
        <name>Zn(2+)</name>
        <dbReference type="ChEBI" id="CHEBI:29105"/>
        <note>catalytic</note>
    </ligand>
</feature>
<dbReference type="GO" id="GO:0005829">
    <property type="term" value="C:cytosol"/>
    <property type="evidence" value="ECO:0007669"/>
    <property type="project" value="TreeGrafter"/>
</dbReference>
<dbReference type="InterPro" id="IPR016299">
    <property type="entry name" value="Riboflavin_synth_RibBA"/>
</dbReference>
<comment type="pathway">
    <text evidence="5 19">Cofactor biosynthesis; riboflavin biosynthesis; 2-hydroxy-3-oxobutyl phosphate from D-ribulose 5-phosphate: step 1/1.</text>
</comment>
<dbReference type="UniPathway" id="UPA00275">
    <property type="reaction ID" value="UER00399"/>
</dbReference>
<gene>
    <name evidence="19 21" type="primary">ribBA</name>
    <name evidence="21" type="ORF">CUTER_05875</name>
</gene>
<keyword evidence="14 19" id="KW-0464">Manganese</keyword>
<dbReference type="HAMAP" id="MF_00180">
    <property type="entry name" value="RibB"/>
    <property type="match status" value="1"/>
</dbReference>
<dbReference type="STRING" id="1072256.CUTER_05875"/>
<dbReference type="NCBIfam" id="NF006803">
    <property type="entry name" value="PRK09311.1"/>
    <property type="match status" value="1"/>
</dbReference>
<evidence type="ECO:0000313" key="21">
    <source>
        <dbReference type="EMBL" id="AKK11171.1"/>
    </source>
</evidence>
<dbReference type="SUPFAM" id="SSF55821">
    <property type="entry name" value="YrdC/RibB"/>
    <property type="match status" value="1"/>
</dbReference>
<evidence type="ECO:0000256" key="14">
    <source>
        <dbReference type="ARBA" id="ARBA00023211"/>
    </source>
</evidence>
<keyword evidence="10 19" id="KW-0378">Hydrolase</keyword>
<evidence type="ECO:0000256" key="2">
    <source>
        <dbReference type="ARBA" id="ARBA00001936"/>
    </source>
</evidence>
<dbReference type="Pfam" id="PF00925">
    <property type="entry name" value="GTP_cyclohydro2"/>
    <property type="match status" value="1"/>
</dbReference>
<evidence type="ECO:0000256" key="16">
    <source>
        <dbReference type="ARBA" id="ARBA00023268"/>
    </source>
</evidence>
<keyword evidence="12 19" id="KW-0460">Magnesium</keyword>
<dbReference type="EC" id="4.1.99.12" evidence="19"/>
<dbReference type="PIRSF" id="PIRSF001259">
    <property type="entry name" value="RibA"/>
    <property type="match status" value="1"/>
</dbReference>
<comment type="catalytic activity">
    <reaction evidence="1 19">
        <text>D-ribulose 5-phosphate = (2S)-2-hydroxy-3-oxobutyl phosphate + formate + H(+)</text>
        <dbReference type="Rhea" id="RHEA:18457"/>
        <dbReference type="ChEBI" id="CHEBI:15378"/>
        <dbReference type="ChEBI" id="CHEBI:15740"/>
        <dbReference type="ChEBI" id="CHEBI:58121"/>
        <dbReference type="ChEBI" id="CHEBI:58830"/>
        <dbReference type="EC" id="4.1.99.12"/>
    </reaction>
</comment>
<feature type="domain" description="GTP cyclohydrolase II" evidence="20">
    <location>
        <begin position="219"/>
        <end position="380"/>
    </location>
</feature>
<dbReference type="EC" id="3.5.4.25" evidence="19"/>
<feature type="binding site" evidence="19">
    <location>
        <position position="359"/>
    </location>
    <ligand>
        <name>GTP</name>
        <dbReference type="ChEBI" id="CHEBI:37565"/>
    </ligand>
</feature>
<dbReference type="OrthoDB" id="9793111at2"/>
<evidence type="ECO:0000256" key="4">
    <source>
        <dbReference type="ARBA" id="ARBA00004853"/>
    </source>
</evidence>
<keyword evidence="16 19" id="KW-0511">Multifunctional enzyme</keyword>
<dbReference type="GO" id="GO:0005525">
    <property type="term" value="F:GTP binding"/>
    <property type="evidence" value="ECO:0007669"/>
    <property type="project" value="UniProtKB-KW"/>
</dbReference>
<evidence type="ECO:0000256" key="5">
    <source>
        <dbReference type="ARBA" id="ARBA00004904"/>
    </source>
</evidence>
<comment type="catalytic activity">
    <reaction evidence="18 19">
        <text>GTP + 4 H2O = 2,5-diamino-6-hydroxy-4-(5-phosphoribosylamino)-pyrimidine + formate + 2 phosphate + 3 H(+)</text>
        <dbReference type="Rhea" id="RHEA:23704"/>
        <dbReference type="ChEBI" id="CHEBI:15377"/>
        <dbReference type="ChEBI" id="CHEBI:15378"/>
        <dbReference type="ChEBI" id="CHEBI:15740"/>
        <dbReference type="ChEBI" id="CHEBI:37565"/>
        <dbReference type="ChEBI" id="CHEBI:43474"/>
        <dbReference type="ChEBI" id="CHEBI:58614"/>
        <dbReference type="EC" id="3.5.4.25"/>
    </reaction>
</comment>
<evidence type="ECO:0000256" key="1">
    <source>
        <dbReference type="ARBA" id="ARBA00000141"/>
    </source>
</evidence>
<feature type="binding site" evidence="19">
    <location>
        <position position="364"/>
    </location>
    <ligand>
        <name>GTP</name>
        <dbReference type="ChEBI" id="CHEBI:37565"/>
    </ligand>
</feature>
<feature type="active site" description="Nucleophile; for GTP cyclohydrolase activity" evidence="19">
    <location>
        <position position="338"/>
    </location>
</feature>
<dbReference type="AlphaFoldDB" id="A0A0G3HCT9"/>
<dbReference type="PANTHER" id="PTHR21327:SF18">
    <property type="entry name" value="3,4-DIHYDROXY-2-BUTANONE 4-PHOSPHATE SYNTHASE"/>
    <property type="match status" value="1"/>
</dbReference>
<dbReference type="InterPro" id="IPR017945">
    <property type="entry name" value="DHBP_synth_RibB-like_a/b_dom"/>
</dbReference>
<feature type="binding site" evidence="19">
    <location>
        <position position="34"/>
    </location>
    <ligand>
        <name>Mg(2+)</name>
        <dbReference type="ChEBI" id="CHEBI:18420"/>
        <label>2</label>
    </ligand>
</feature>
<feature type="binding site" evidence="19">
    <location>
        <position position="263"/>
    </location>
    <ligand>
        <name>Zn(2+)</name>
        <dbReference type="ChEBI" id="CHEBI:29105"/>
        <note>catalytic</note>
    </ligand>
</feature>
<sequence length="420" mass="45807">MNEDDTILLDPIEQAIDDIRRGRMVLVVDDEDRENEGDLIFAAEAATPEMVAFMVRHSSGYICVPVTDETADRLDLPPMVARNEDARSTAYTVTVDAATGTTGISAASRAETIRRLADPASTRDSFTRPGHINPLRARRGGVLERGGHTEAAIDLARLAGLRPAGALCEVVSVDNPTDMARGPELRRFADTHGLTMVSIADLVEYRRRHDQVVELGEPTRLPTEFGEFTARSATTLVGGVEHIVLTVGELTESEVLVRVHSECLTGDVFASQRCDCGPQLHQSMREIQAAGAGVVIYLRDQEGRGIGLAAKLRAYQLQDDGRDTVDANLDQGLPEDAREYSAAGDILRQLGVRTARILTNNPNKHRALEGYGVEIAGRAPVAIVPNTHNITYLRTKRDRMGHDLPAVAEWDAQHEEANRG</sequence>
<keyword evidence="9 19" id="KW-0547">Nucleotide-binding</keyword>
<keyword evidence="8 19" id="KW-0479">Metal-binding</keyword>
<dbReference type="InterPro" id="IPR036144">
    <property type="entry name" value="RibA-like_sf"/>
</dbReference>
<feature type="site" description="Essential for DHBP synthase activity" evidence="19">
    <location>
        <position position="131"/>
    </location>
</feature>
<comment type="pathway">
    <text evidence="4 19">Cofactor biosynthesis; riboflavin biosynthesis; 5-amino-6-(D-ribitylamino)uracil from GTP: step 1/4.</text>
</comment>
<dbReference type="EMBL" id="CP011546">
    <property type="protein sequence ID" value="AKK11171.1"/>
    <property type="molecule type" value="Genomic_DNA"/>
</dbReference>
<evidence type="ECO:0000256" key="3">
    <source>
        <dbReference type="ARBA" id="ARBA00002284"/>
    </source>
</evidence>
<keyword evidence="22" id="KW-1185">Reference proteome</keyword>
<evidence type="ECO:0000259" key="20">
    <source>
        <dbReference type="Pfam" id="PF00925"/>
    </source>
</evidence>
<dbReference type="NCBIfam" id="TIGR00505">
    <property type="entry name" value="ribA"/>
    <property type="match status" value="1"/>
</dbReference>
<evidence type="ECO:0000256" key="17">
    <source>
        <dbReference type="ARBA" id="ARBA00043932"/>
    </source>
</evidence>
<keyword evidence="15 19" id="KW-0456">Lyase</keyword>
<feature type="binding site" evidence="19">
    <location>
        <begin position="145"/>
        <end position="149"/>
    </location>
    <ligand>
        <name>D-ribulose 5-phosphate</name>
        <dbReference type="ChEBI" id="CHEBI:58121"/>
    </ligand>
</feature>
<feature type="binding site" evidence="19">
    <location>
        <position position="274"/>
    </location>
    <ligand>
        <name>Zn(2+)</name>
        <dbReference type="ChEBI" id="CHEBI:29105"/>
        <note>catalytic</note>
    </ligand>
</feature>
<accession>A0A0G3HCT9</accession>
<dbReference type="Gene3D" id="3.40.50.10990">
    <property type="entry name" value="GTP cyclohydrolase II"/>
    <property type="match status" value="1"/>
</dbReference>
<dbReference type="PATRIC" id="fig|1072256.5.peg.1165"/>
<proteinExistence type="inferred from homology"/>
<evidence type="ECO:0000256" key="11">
    <source>
        <dbReference type="ARBA" id="ARBA00022833"/>
    </source>
</evidence>
<comment type="cofactor">
    <cofactor evidence="19">
        <name>Mg(2+)</name>
        <dbReference type="ChEBI" id="CHEBI:18420"/>
    </cofactor>
    <cofactor evidence="19">
        <name>Mn(2+)</name>
        <dbReference type="ChEBI" id="CHEBI:29035"/>
    </cofactor>
    <text evidence="19">Binds 2 divalent metal cations per subunit. Magnesium or manganese.</text>
</comment>
<dbReference type="SUPFAM" id="SSF142695">
    <property type="entry name" value="RibA-like"/>
    <property type="match status" value="1"/>
</dbReference>
<comment type="similarity">
    <text evidence="19">In the C-terminal section; belongs to the GTP cyclohydrolase II family.</text>
</comment>
<evidence type="ECO:0000256" key="9">
    <source>
        <dbReference type="ARBA" id="ARBA00022741"/>
    </source>
</evidence>
<dbReference type="NCBIfam" id="TIGR00506">
    <property type="entry name" value="ribB"/>
    <property type="match status" value="1"/>
</dbReference>
<comment type="function">
    <text evidence="3 19">Catalyzes the conversion of D-ribulose 5-phosphate to formate and 3,4-dihydroxy-2-butanone 4-phosphate.</text>
</comment>
<feature type="region of interest" description="GTP cyclohydrolase II" evidence="19">
    <location>
        <begin position="209"/>
        <end position="420"/>
    </location>
</feature>
<evidence type="ECO:0000256" key="7">
    <source>
        <dbReference type="ARBA" id="ARBA00022619"/>
    </source>
</evidence>
<comment type="cofactor">
    <cofactor evidence="2">
        <name>Mn(2+)</name>
        <dbReference type="ChEBI" id="CHEBI:29035"/>
    </cofactor>
</comment>
<feature type="binding site" evidence="19">
    <location>
        <begin position="33"/>
        <end position="34"/>
    </location>
    <ligand>
        <name>D-ribulose 5-phosphate</name>
        <dbReference type="ChEBI" id="CHEBI:58121"/>
    </ligand>
</feature>
<evidence type="ECO:0000256" key="6">
    <source>
        <dbReference type="ARBA" id="ARBA00005520"/>
    </source>
</evidence>
<keyword evidence="11 19" id="KW-0862">Zinc</keyword>
<dbReference type="HAMAP" id="MF_00179">
    <property type="entry name" value="RibA"/>
    <property type="match status" value="1"/>
</dbReference>
<evidence type="ECO:0000256" key="18">
    <source>
        <dbReference type="ARBA" id="ARBA00049295"/>
    </source>
</evidence>
<comment type="similarity">
    <text evidence="6 19">In the N-terminal section; belongs to the DHBP synthase family.</text>
</comment>
<feature type="binding site" evidence="19">
    <location>
        <begin position="258"/>
        <end position="262"/>
    </location>
    <ligand>
        <name>GTP</name>
        <dbReference type="ChEBI" id="CHEBI:37565"/>
    </ligand>
</feature>
<feature type="binding site" evidence="19">
    <location>
        <position position="34"/>
    </location>
    <ligand>
        <name>Mg(2+)</name>
        <dbReference type="ChEBI" id="CHEBI:18420"/>
        <label>1</label>
    </ligand>
</feature>
<keyword evidence="7 19" id="KW-0686">Riboflavin biosynthesis</keyword>
<dbReference type="NCBIfam" id="NF001591">
    <property type="entry name" value="PRK00393.1"/>
    <property type="match status" value="1"/>
</dbReference>
<dbReference type="GO" id="GO:0030145">
    <property type="term" value="F:manganese ion binding"/>
    <property type="evidence" value="ECO:0007669"/>
    <property type="project" value="UniProtKB-UniRule"/>
</dbReference>
<dbReference type="GO" id="GO:0009231">
    <property type="term" value="P:riboflavin biosynthetic process"/>
    <property type="evidence" value="ECO:0007669"/>
    <property type="project" value="UniProtKB-UniRule"/>
</dbReference>
<comment type="function">
    <text evidence="17 19">Catalyzes the conversion of GTP to 2,5-diamino-6-ribosylamino-4(3H)-pyrimidinone 5'-phosphate (DARP), formate and pyrophosphate.</text>
</comment>
<dbReference type="Pfam" id="PF00926">
    <property type="entry name" value="DHBP_synthase"/>
    <property type="match status" value="1"/>
</dbReference>
<dbReference type="RefSeq" id="WP_047259630.1">
    <property type="nucleotide sequence ID" value="NZ_CP011546.1"/>
</dbReference>